<keyword evidence="19" id="KW-1185">Reference proteome</keyword>
<keyword evidence="11 15" id="KW-0472">Membrane</keyword>
<dbReference type="InterPro" id="IPR036890">
    <property type="entry name" value="HATPase_C_sf"/>
</dbReference>
<proteinExistence type="inferred from homology"/>
<evidence type="ECO:0000313" key="18">
    <source>
        <dbReference type="EMBL" id="MBH8553900.1"/>
    </source>
</evidence>
<dbReference type="CDD" id="cd16922">
    <property type="entry name" value="HATPase_EvgS-ArcB-TorS-like"/>
    <property type="match status" value="1"/>
</dbReference>
<keyword evidence="15" id="KW-0812">Transmembrane</keyword>
<dbReference type="PANTHER" id="PTHR43047">
    <property type="entry name" value="TWO-COMPONENT HISTIDINE PROTEIN KINASE"/>
    <property type="match status" value="1"/>
</dbReference>
<feature type="domain" description="Histidine kinase" evidence="16">
    <location>
        <begin position="661"/>
        <end position="882"/>
    </location>
</feature>
<reference evidence="18 19" key="1">
    <citation type="journal article" date="2021" name="Int. J. Syst. Evol. Microbiol.">
        <title>Amazonocrinis nigriterrae gen. nov., sp. nov., Atlanticothrix silvestris gen. nov., sp. nov. and Dendronalium phyllosphericum gen. nov., sp. nov., nostocacean cyanobacteria from Brazilian environments.</title>
        <authorList>
            <person name="Alvarenga D.O."/>
            <person name="Andreote A.P.D."/>
            <person name="Branco L.H.Z."/>
            <person name="Delbaje E."/>
            <person name="Cruz R.B."/>
            <person name="Varani A.M."/>
            <person name="Fiore M.F."/>
        </authorList>
    </citation>
    <scope>NUCLEOTIDE SEQUENCE [LARGE SCALE GENOMIC DNA]</scope>
    <source>
        <strain evidence="18 19">CENA357</strain>
    </source>
</reference>
<dbReference type="Gene3D" id="3.30.450.20">
    <property type="entry name" value="PAS domain"/>
    <property type="match status" value="1"/>
</dbReference>
<dbReference type="SMART" id="SM00387">
    <property type="entry name" value="HATPase_c"/>
    <property type="match status" value="1"/>
</dbReference>
<gene>
    <name evidence="18" type="ORF">I8751_16285</name>
</gene>
<evidence type="ECO:0000256" key="10">
    <source>
        <dbReference type="ARBA" id="ARBA00023012"/>
    </source>
</evidence>
<comment type="subcellular location">
    <subcellularLocation>
        <location evidence="2">Membrane</location>
    </subcellularLocation>
</comment>
<dbReference type="SUPFAM" id="SSF55781">
    <property type="entry name" value="GAF domain-like"/>
    <property type="match status" value="1"/>
</dbReference>
<dbReference type="CDD" id="cd00082">
    <property type="entry name" value="HisKA"/>
    <property type="match status" value="1"/>
</dbReference>
<evidence type="ECO:0000259" key="16">
    <source>
        <dbReference type="PROSITE" id="PS50109"/>
    </source>
</evidence>
<evidence type="ECO:0000256" key="9">
    <source>
        <dbReference type="ARBA" id="ARBA00022840"/>
    </source>
</evidence>
<dbReference type="SUPFAM" id="SSF47384">
    <property type="entry name" value="Homodimeric domain of signal transducing histidine kinase"/>
    <property type="match status" value="1"/>
</dbReference>
<dbReference type="AlphaFoldDB" id="A0A8J7HK53"/>
<dbReference type="Pfam" id="PF01590">
    <property type="entry name" value="GAF"/>
    <property type="match status" value="1"/>
</dbReference>
<evidence type="ECO:0000256" key="8">
    <source>
        <dbReference type="ARBA" id="ARBA00022777"/>
    </source>
</evidence>
<dbReference type="FunFam" id="3.30.565.10:FF:000010">
    <property type="entry name" value="Sensor histidine kinase RcsC"/>
    <property type="match status" value="1"/>
</dbReference>
<dbReference type="InterPro" id="IPR003594">
    <property type="entry name" value="HATPase_dom"/>
</dbReference>
<keyword evidence="5" id="KW-0597">Phosphoprotein</keyword>
<evidence type="ECO:0000256" key="13">
    <source>
        <dbReference type="ARBA" id="ARBA00074306"/>
    </source>
</evidence>
<dbReference type="FunFam" id="1.10.287.130:FF:000038">
    <property type="entry name" value="Sensory transduction histidine kinase"/>
    <property type="match status" value="1"/>
</dbReference>
<dbReference type="Proteomes" id="UP000599391">
    <property type="component" value="Unassembled WGS sequence"/>
</dbReference>
<protein>
    <recommendedName>
        <fullName evidence="13">Circadian input-output histidine kinase CikA</fullName>
        <ecNumber evidence="4">2.7.13.3</ecNumber>
    </recommendedName>
</protein>
<dbReference type="InterPro" id="IPR036097">
    <property type="entry name" value="HisK_dim/P_sf"/>
</dbReference>
<dbReference type="Gene3D" id="1.10.287.130">
    <property type="match status" value="1"/>
</dbReference>
<dbReference type="GO" id="GO:0005524">
    <property type="term" value="F:ATP binding"/>
    <property type="evidence" value="ECO:0007669"/>
    <property type="project" value="UniProtKB-KW"/>
</dbReference>
<dbReference type="SMART" id="SM00388">
    <property type="entry name" value="HisKA"/>
    <property type="match status" value="1"/>
</dbReference>
<evidence type="ECO:0000256" key="2">
    <source>
        <dbReference type="ARBA" id="ARBA00004370"/>
    </source>
</evidence>
<evidence type="ECO:0000256" key="11">
    <source>
        <dbReference type="ARBA" id="ARBA00023136"/>
    </source>
</evidence>
<feature type="transmembrane region" description="Helical" evidence="15">
    <location>
        <begin position="352"/>
        <end position="375"/>
    </location>
</feature>
<keyword evidence="15" id="KW-1133">Transmembrane helix</keyword>
<evidence type="ECO:0000256" key="6">
    <source>
        <dbReference type="ARBA" id="ARBA00022679"/>
    </source>
</evidence>
<dbReference type="SMART" id="SM00065">
    <property type="entry name" value="GAF"/>
    <property type="match status" value="1"/>
</dbReference>
<keyword evidence="8" id="KW-0418">Kinase</keyword>
<keyword evidence="7" id="KW-0547">Nucleotide-binding</keyword>
<dbReference type="Gene3D" id="3.30.565.10">
    <property type="entry name" value="Histidine kinase-like ATPase, C-terminal domain"/>
    <property type="match status" value="1"/>
</dbReference>
<evidence type="ECO:0000256" key="3">
    <source>
        <dbReference type="ARBA" id="ARBA00006402"/>
    </source>
</evidence>
<dbReference type="InterPro" id="IPR029016">
    <property type="entry name" value="GAF-like_dom_sf"/>
</dbReference>
<evidence type="ECO:0000256" key="7">
    <source>
        <dbReference type="ARBA" id="ARBA00022741"/>
    </source>
</evidence>
<evidence type="ECO:0000256" key="5">
    <source>
        <dbReference type="ARBA" id="ARBA00022553"/>
    </source>
</evidence>
<keyword evidence="6" id="KW-0808">Transferase</keyword>
<keyword evidence="12" id="KW-0131">Cell cycle</keyword>
<dbReference type="InterPro" id="IPR005467">
    <property type="entry name" value="His_kinase_dom"/>
</dbReference>
<dbReference type="Pfam" id="PF00512">
    <property type="entry name" value="HisKA"/>
    <property type="match status" value="1"/>
</dbReference>
<evidence type="ECO:0000313" key="19">
    <source>
        <dbReference type="Proteomes" id="UP000599391"/>
    </source>
</evidence>
<sequence length="892" mass="100059">MKQKPSKNRLLPLVKGVPLSRVLVVPFLLTISLAVGLIGYLSFLNGHKAINEVSSELRREIANRVDQNLQTFFSTPRQVLHGNQTALQLGLVNMQDLTAWEPFLTQQLEIFPTAVAIAISNEQREHLSVEKLSNDNFLVKKAGKSNNYELYTYKIDNRGKRTQLSEVMKNFDPRSRPFYQTAVSDRRFGFSQIFIPPTDKTLLLSANEPIYDSQSKLLGVNSTLTRLSKIGDDLRNIKVGKSGQIVIMQPSGLLVASSTGEEPIRINNGLPSRVAVSQSSNSLTQATSEYLSRKFGNLNRIQSLQQLEFSFRGQRQFLEVRPFRGKPDVDWIIAVVIPEADFMEQINRHTQITILLCLAAFALTAVLGILLSRWIAQPVMLLNIAAKALAVKATTKSLGKEKKSAVIVQGIAELEVLAQSFNQMTQQLQTSFAALTTANEELEQRIEQRNQELQQEIQERIHNERRLRQHSLALAELANYRAVANGDLETACKFITEKAANALLVERVSIWLFNSKRTKLQCVDLYESSQNKHSSGLERNRADYPVYFQALASARTITVSDTRKDPRVQEFWDDLLEPENIVALIDAPILAGGEVVGMVFHEQVKTPRQWELSEQNFVGAIADFVALTLEVSDRQRAEVALRQAKEAAEVANRAKSNFLGNMSYELRTPLNSILGITEALQDQVFGPLTEQQRQSLSTVEHSGQHLLELINNMLSLAKIESGKMELEITPTSIQKLCDSSLDFVKQLAFQKNIQLSTQIPENIGTIQVDERRMQQLLINLLSNAVKFTPEGGEVWLEVQPVATQERIYFSVVDTGIGIEPENLPNLFQPFVQVENSYTRRYAGTGLGLSLVRKIAELHGGSVAVYSQLDKGSRFTVTLPWKQVEHQEQEAGE</sequence>
<dbReference type="GO" id="GO:0009927">
    <property type="term" value="F:histidine phosphotransfer kinase activity"/>
    <property type="evidence" value="ECO:0007669"/>
    <property type="project" value="TreeGrafter"/>
</dbReference>
<dbReference type="PANTHER" id="PTHR43047:SF63">
    <property type="entry name" value="HISTIDINE KINASE"/>
    <property type="match status" value="1"/>
</dbReference>
<evidence type="ECO:0000256" key="15">
    <source>
        <dbReference type="SAM" id="Phobius"/>
    </source>
</evidence>
<dbReference type="Gene3D" id="3.30.450.40">
    <property type="match status" value="1"/>
</dbReference>
<dbReference type="InterPro" id="IPR004358">
    <property type="entry name" value="Sig_transdc_His_kin-like_C"/>
</dbReference>
<dbReference type="GO" id="GO:0000155">
    <property type="term" value="F:phosphorelay sensor kinase activity"/>
    <property type="evidence" value="ECO:0007669"/>
    <property type="project" value="InterPro"/>
</dbReference>
<dbReference type="InterPro" id="IPR003661">
    <property type="entry name" value="HisK_dim/P_dom"/>
</dbReference>
<dbReference type="Gene3D" id="6.10.340.10">
    <property type="match status" value="1"/>
</dbReference>
<evidence type="ECO:0000256" key="14">
    <source>
        <dbReference type="SAM" id="Coils"/>
    </source>
</evidence>
<dbReference type="SMART" id="SM00304">
    <property type="entry name" value="HAMP"/>
    <property type="match status" value="1"/>
</dbReference>
<dbReference type="SUPFAM" id="SSF55874">
    <property type="entry name" value="ATPase domain of HSP90 chaperone/DNA topoisomerase II/histidine kinase"/>
    <property type="match status" value="1"/>
</dbReference>
<dbReference type="EC" id="2.7.13.3" evidence="4"/>
<name>A0A8J7HK53_9CYAN</name>
<comment type="catalytic activity">
    <reaction evidence="1">
        <text>ATP + protein L-histidine = ADP + protein N-phospho-L-histidine.</text>
        <dbReference type="EC" id="2.7.13.3"/>
    </reaction>
</comment>
<dbReference type="RefSeq" id="WP_214440161.1">
    <property type="nucleotide sequence ID" value="NZ_JAECZB010000049.1"/>
</dbReference>
<evidence type="ECO:0000256" key="4">
    <source>
        <dbReference type="ARBA" id="ARBA00012438"/>
    </source>
</evidence>
<evidence type="ECO:0000256" key="12">
    <source>
        <dbReference type="ARBA" id="ARBA00023306"/>
    </source>
</evidence>
<dbReference type="GO" id="GO:0005886">
    <property type="term" value="C:plasma membrane"/>
    <property type="evidence" value="ECO:0007669"/>
    <property type="project" value="TreeGrafter"/>
</dbReference>
<comment type="similarity">
    <text evidence="3">In the N-terminal section; belongs to the phytochrome family.</text>
</comment>
<evidence type="ECO:0000259" key="17">
    <source>
        <dbReference type="PROSITE" id="PS50885"/>
    </source>
</evidence>
<keyword evidence="14" id="KW-0175">Coiled coil</keyword>
<dbReference type="InterPro" id="IPR003018">
    <property type="entry name" value="GAF"/>
</dbReference>
<dbReference type="PROSITE" id="PS50109">
    <property type="entry name" value="HIS_KIN"/>
    <property type="match status" value="1"/>
</dbReference>
<feature type="domain" description="HAMP" evidence="17">
    <location>
        <begin position="373"/>
        <end position="433"/>
    </location>
</feature>
<accession>A0A8J7HK53</accession>
<evidence type="ECO:0000256" key="1">
    <source>
        <dbReference type="ARBA" id="ARBA00000085"/>
    </source>
</evidence>
<dbReference type="Pfam" id="PF02518">
    <property type="entry name" value="HATPase_c"/>
    <property type="match status" value="1"/>
</dbReference>
<organism evidence="18 19">
    <name type="scientific">Atlanticothrix silvestris CENA357</name>
    <dbReference type="NCBI Taxonomy" id="1725252"/>
    <lineage>
        <taxon>Bacteria</taxon>
        <taxon>Bacillati</taxon>
        <taxon>Cyanobacteriota</taxon>
        <taxon>Cyanophyceae</taxon>
        <taxon>Nostocales</taxon>
        <taxon>Nodulariaceae</taxon>
        <taxon>Atlanticothrix</taxon>
        <taxon>Atlanticothrix silvestris</taxon>
    </lineage>
</organism>
<dbReference type="PRINTS" id="PR00344">
    <property type="entry name" value="BCTRLSENSOR"/>
</dbReference>
<dbReference type="PROSITE" id="PS50885">
    <property type="entry name" value="HAMP"/>
    <property type="match status" value="1"/>
</dbReference>
<feature type="transmembrane region" description="Helical" evidence="15">
    <location>
        <begin position="20"/>
        <end position="41"/>
    </location>
</feature>
<dbReference type="EMBL" id="JAECZB010000049">
    <property type="protein sequence ID" value="MBH8553900.1"/>
    <property type="molecule type" value="Genomic_DNA"/>
</dbReference>
<dbReference type="InterPro" id="IPR003660">
    <property type="entry name" value="HAMP_dom"/>
</dbReference>
<comment type="caution">
    <text evidence="18">The sequence shown here is derived from an EMBL/GenBank/DDBJ whole genome shotgun (WGS) entry which is preliminary data.</text>
</comment>
<feature type="coiled-coil region" evidence="14">
    <location>
        <begin position="425"/>
        <end position="463"/>
    </location>
</feature>
<keyword evidence="9" id="KW-0067">ATP-binding</keyword>
<keyword evidence="10" id="KW-0902">Two-component regulatory system</keyword>